<evidence type="ECO:0000313" key="1">
    <source>
        <dbReference type="EMBL" id="ABI52707.1"/>
    </source>
</evidence>
<sequence>MLLVALISAKVTVDRCPFKTAFDKVHTKHCSDSPCKVVIGAPLELELSLNGSTWAPDWHLPVRVSLFQRKPKKWQHAELSCPERCTVHPCRVKAARPFGVYLHPTVDEDFKPGNALLNIEVGSQGSEFGCGQMEVRLVYK</sequence>
<organism evidence="1">
    <name type="scientific">Argas monolakensis</name>
    <name type="common">Mono lake bird tick</name>
    <dbReference type="NCBI Taxonomy" id="34602"/>
    <lineage>
        <taxon>Eukaryota</taxon>
        <taxon>Metazoa</taxon>
        <taxon>Ecdysozoa</taxon>
        <taxon>Arthropoda</taxon>
        <taxon>Chelicerata</taxon>
        <taxon>Arachnida</taxon>
        <taxon>Acari</taxon>
        <taxon>Parasitiformes</taxon>
        <taxon>Ixodida</taxon>
        <taxon>Ixodoidea</taxon>
        <taxon>Argasidae</taxon>
        <taxon>Argasinae</taxon>
        <taxon>Argas</taxon>
    </lineage>
</organism>
<protein>
    <submittedName>
        <fullName evidence="1">15.7 kDa putative secretory protein</fullName>
    </submittedName>
</protein>
<name>Q09JQ6_ARGMO</name>
<accession>Q09JQ6</accession>
<reference evidence="1" key="1">
    <citation type="journal article" date="2008" name="Insect Biochem. Mol. Biol.">
        <title>Comparative sialomics between hard and soft ticks: implications for the evolution of blood-feeding behavior.</title>
        <authorList>
            <person name="Mans B.J."/>
            <person name="Andersen J.F."/>
            <person name="Francischetti I.M."/>
            <person name="Valenzuela J.G."/>
            <person name="Schwan T.G."/>
            <person name="Pham V.M."/>
            <person name="Garfield M.K."/>
            <person name="Hammer C.H."/>
            <person name="Ribeiro J.M."/>
        </authorList>
    </citation>
    <scope>NUCLEOTIDE SEQUENCE</scope>
    <source>
        <strain evidence="1">AM-201</strain>
        <tissue evidence="1">Adult salivary gland</tissue>
    </source>
</reference>
<dbReference type="EMBL" id="DQ886790">
    <property type="protein sequence ID" value="ABI52707.1"/>
    <property type="molecule type" value="mRNA"/>
</dbReference>
<dbReference type="AlphaFoldDB" id="Q09JQ6"/>
<proteinExistence type="evidence at transcript level"/>